<gene>
    <name evidence="1" type="ORF">SAMN05518684_12515</name>
</gene>
<evidence type="ECO:0000313" key="1">
    <source>
        <dbReference type="EMBL" id="SES41268.1"/>
    </source>
</evidence>
<evidence type="ECO:0000313" key="2">
    <source>
        <dbReference type="Proteomes" id="UP000198571"/>
    </source>
</evidence>
<dbReference type="RefSeq" id="WP_093055915.1">
    <property type="nucleotide sequence ID" value="NZ_FOGT01000025.1"/>
</dbReference>
<reference evidence="2" key="1">
    <citation type="submission" date="2016-10" db="EMBL/GenBank/DDBJ databases">
        <authorList>
            <person name="Varghese N."/>
            <person name="Submissions S."/>
        </authorList>
    </citation>
    <scope>NUCLEOTIDE SEQUENCE [LARGE SCALE GENOMIC DNA]</scope>
    <source>
        <strain evidence="2">S9</strain>
    </source>
</reference>
<dbReference type="AlphaFoldDB" id="A0A1H9X4Y5"/>
<dbReference type="InterPro" id="IPR045397">
    <property type="entry name" value="TumE-like"/>
</dbReference>
<organism evidence="1 2">
    <name type="scientific">Salipaludibacillus aurantiacus</name>
    <dbReference type="NCBI Taxonomy" id="1601833"/>
    <lineage>
        <taxon>Bacteria</taxon>
        <taxon>Bacillati</taxon>
        <taxon>Bacillota</taxon>
        <taxon>Bacilli</taxon>
        <taxon>Bacillales</taxon>
        <taxon>Bacillaceae</taxon>
    </lineage>
</organism>
<dbReference type="Pfam" id="PF20126">
    <property type="entry name" value="TumE"/>
    <property type="match status" value="1"/>
</dbReference>
<accession>A0A1H9X4Y5</accession>
<proteinExistence type="predicted"/>
<name>A0A1H9X4Y5_9BACI</name>
<dbReference type="Proteomes" id="UP000198571">
    <property type="component" value="Unassembled WGS sequence"/>
</dbReference>
<keyword evidence="2" id="KW-1185">Reference proteome</keyword>
<dbReference type="OrthoDB" id="2880503at2"/>
<sequence>MSNLTSYQARRIEYITTLFETNPQLFEHEKNQSVLSIQRKGAKRIAATLPLRDHAHYGETVLVISEKLNNDGRIAEYHYGWELSQREHRMGKQPRHITAFGNEWKDPETPAWVDTNPYHHHHVPQEPSKRQSTGIEDLQSAITILTDFISGDLSYDKTYKFLDVFSGNDEEPFFSSKDRLASHRINQEQANTIVRKAGDGSKKSKMIKSNARRGKIIIRRNKKR</sequence>
<dbReference type="EMBL" id="FOGT01000025">
    <property type="protein sequence ID" value="SES41268.1"/>
    <property type="molecule type" value="Genomic_DNA"/>
</dbReference>
<protein>
    <submittedName>
        <fullName evidence="1">Uncharacterized protein</fullName>
    </submittedName>
</protein>
<dbReference type="STRING" id="1601833.SAMN05518684_12515"/>